<dbReference type="Pfam" id="PF00440">
    <property type="entry name" value="TetR_N"/>
    <property type="match status" value="1"/>
</dbReference>
<evidence type="ECO:0000256" key="3">
    <source>
        <dbReference type="ARBA" id="ARBA00023163"/>
    </source>
</evidence>
<evidence type="ECO:0000259" key="5">
    <source>
        <dbReference type="PROSITE" id="PS50977"/>
    </source>
</evidence>
<dbReference type="Proteomes" id="UP000656732">
    <property type="component" value="Unassembled WGS sequence"/>
</dbReference>
<dbReference type="SUPFAM" id="SSF46689">
    <property type="entry name" value="Homeodomain-like"/>
    <property type="match status" value="1"/>
</dbReference>
<dbReference type="Gene3D" id="1.10.357.10">
    <property type="entry name" value="Tetracycline Repressor, domain 2"/>
    <property type="match status" value="1"/>
</dbReference>
<dbReference type="GO" id="GO:0003700">
    <property type="term" value="F:DNA-binding transcription factor activity"/>
    <property type="evidence" value="ECO:0007669"/>
    <property type="project" value="TreeGrafter"/>
</dbReference>
<dbReference type="InterPro" id="IPR050109">
    <property type="entry name" value="HTH-type_TetR-like_transc_reg"/>
</dbReference>
<evidence type="ECO:0000256" key="4">
    <source>
        <dbReference type="PROSITE-ProRule" id="PRU00335"/>
    </source>
</evidence>
<dbReference type="GO" id="GO:0000976">
    <property type="term" value="F:transcription cis-regulatory region binding"/>
    <property type="evidence" value="ECO:0007669"/>
    <property type="project" value="TreeGrafter"/>
</dbReference>
<dbReference type="PRINTS" id="PR00455">
    <property type="entry name" value="HTHTETR"/>
</dbReference>
<organism evidence="6 7">
    <name type="scientific">Streptomyces pilosus</name>
    <dbReference type="NCBI Taxonomy" id="28893"/>
    <lineage>
        <taxon>Bacteria</taxon>
        <taxon>Bacillati</taxon>
        <taxon>Actinomycetota</taxon>
        <taxon>Actinomycetes</taxon>
        <taxon>Kitasatosporales</taxon>
        <taxon>Streptomycetaceae</taxon>
        <taxon>Streptomyces</taxon>
    </lineage>
</organism>
<gene>
    <name evidence="6" type="ORF">GCM10010280_60360</name>
</gene>
<dbReference type="PANTHER" id="PTHR30055:SF234">
    <property type="entry name" value="HTH-TYPE TRANSCRIPTIONAL REGULATOR BETI"/>
    <property type="match status" value="1"/>
</dbReference>
<dbReference type="PROSITE" id="PS50977">
    <property type="entry name" value="HTH_TETR_2"/>
    <property type="match status" value="1"/>
</dbReference>
<sequence>MGGRVARQERAVRTRKAILDAAGEVFAEHGYAGATIYDVYKRCGVTKGAFYFHFASKVELAQAVLDEQVGGQIGYLEVPPGERTVKLQDALDMGLLVAHRLTFDRMLQGSIRLAVDQVHELNRRVPYQAWIDAHLRILTEADERGELLPDVDICDAAQMIVGAFSGVQLMSEVMSDRNDLEERIAVLYRGLARVIATPETFEQLDITVDRGKRLMARVEQEQRQKQAEAE</sequence>
<dbReference type="SUPFAM" id="SSF48498">
    <property type="entry name" value="Tetracyclin repressor-like, C-terminal domain"/>
    <property type="match status" value="1"/>
</dbReference>
<name>A0A918C551_9ACTN</name>
<dbReference type="PANTHER" id="PTHR30055">
    <property type="entry name" value="HTH-TYPE TRANSCRIPTIONAL REGULATOR RUTR"/>
    <property type="match status" value="1"/>
</dbReference>
<keyword evidence="1" id="KW-0805">Transcription regulation</keyword>
<evidence type="ECO:0000256" key="2">
    <source>
        <dbReference type="ARBA" id="ARBA00023125"/>
    </source>
</evidence>
<dbReference type="NCBIfam" id="NF041196">
    <property type="entry name" value="ScbR_bind_reg"/>
    <property type="match status" value="1"/>
</dbReference>
<evidence type="ECO:0000256" key="1">
    <source>
        <dbReference type="ARBA" id="ARBA00023015"/>
    </source>
</evidence>
<reference evidence="6" key="2">
    <citation type="submission" date="2020-09" db="EMBL/GenBank/DDBJ databases">
        <authorList>
            <person name="Sun Q."/>
            <person name="Ohkuma M."/>
        </authorList>
    </citation>
    <scope>NUCLEOTIDE SEQUENCE</scope>
    <source>
        <strain evidence="6">JCM 4403</strain>
    </source>
</reference>
<dbReference type="InterPro" id="IPR036271">
    <property type="entry name" value="Tet_transcr_reg_TetR-rel_C_sf"/>
</dbReference>
<dbReference type="EMBL" id="BMTU01000017">
    <property type="protein sequence ID" value="GGR04317.1"/>
    <property type="molecule type" value="Genomic_DNA"/>
</dbReference>
<feature type="domain" description="HTH tetR-type" evidence="5">
    <location>
        <begin position="12"/>
        <end position="72"/>
    </location>
</feature>
<protein>
    <submittedName>
        <fullName evidence="6">TetR family transcriptional regulator</fullName>
    </submittedName>
</protein>
<dbReference type="InterPro" id="IPR009057">
    <property type="entry name" value="Homeodomain-like_sf"/>
</dbReference>
<dbReference type="PROSITE" id="PS01081">
    <property type="entry name" value="HTH_TETR_1"/>
    <property type="match status" value="1"/>
</dbReference>
<evidence type="ECO:0000313" key="6">
    <source>
        <dbReference type="EMBL" id="GGR04317.1"/>
    </source>
</evidence>
<proteinExistence type="predicted"/>
<feature type="DNA-binding region" description="H-T-H motif" evidence="4">
    <location>
        <begin position="35"/>
        <end position="54"/>
    </location>
</feature>
<comment type="caution">
    <text evidence="6">The sequence shown here is derived from an EMBL/GenBank/DDBJ whole genome shotgun (WGS) entry which is preliminary data.</text>
</comment>
<dbReference type="InterPro" id="IPR023772">
    <property type="entry name" value="DNA-bd_HTH_TetR-type_CS"/>
</dbReference>
<dbReference type="InterPro" id="IPR047923">
    <property type="entry name" value="ArpA-like"/>
</dbReference>
<keyword evidence="2 4" id="KW-0238">DNA-binding</keyword>
<evidence type="ECO:0000313" key="7">
    <source>
        <dbReference type="Proteomes" id="UP000656732"/>
    </source>
</evidence>
<dbReference type="InterPro" id="IPR001647">
    <property type="entry name" value="HTH_TetR"/>
</dbReference>
<reference evidence="6" key="1">
    <citation type="journal article" date="2014" name="Int. J. Syst. Evol. Microbiol.">
        <title>Complete genome sequence of Corynebacterium casei LMG S-19264T (=DSM 44701T), isolated from a smear-ripened cheese.</title>
        <authorList>
            <consortium name="US DOE Joint Genome Institute (JGI-PGF)"/>
            <person name="Walter F."/>
            <person name="Albersmeier A."/>
            <person name="Kalinowski J."/>
            <person name="Ruckert C."/>
        </authorList>
    </citation>
    <scope>NUCLEOTIDE SEQUENCE</scope>
    <source>
        <strain evidence="6">JCM 4403</strain>
    </source>
</reference>
<dbReference type="AlphaFoldDB" id="A0A918C551"/>
<accession>A0A918C551</accession>
<keyword evidence="3" id="KW-0804">Transcription</keyword>
<keyword evidence="7" id="KW-1185">Reference proteome</keyword>